<comment type="subcellular location">
    <subcellularLocation>
        <location evidence="1">Cell membrane</location>
        <topology evidence="1">Multi-pass membrane protein</topology>
    </subcellularLocation>
</comment>
<keyword evidence="3" id="KW-1003">Cell membrane</keyword>
<dbReference type="GO" id="GO:0005886">
    <property type="term" value="C:plasma membrane"/>
    <property type="evidence" value="ECO:0007669"/>
    <property type="project" value="UniProtKB-SubCell"/>
</dbReference>
<keyword evidence="5" id="KW-0547">Nucleotide-binding</keyword>
<protein>
    <submittedName>
        <fullName evidence="11">ATP-binding cassette domain-containing protein</fullName>
    </submittedName>
</protein>
<dbReference type="InterPro" id="IPR051120">
    <property type="entry name" value="ABC_AA/LPS_Transport"/>
</dbReference>
<feature type="transmembrane region" description="Helical" evidence="9">
    <location>
        <begin position="35"/>
        <end position="53"/>
    </location>
</feature>
<evidence type="ECO:0000256" key="1">
    <source>
        <dbReference type="ARBA" id="ARBA00004651"/>
    </source>
</evidence>
<dbReference type="GO" id="GO:0016887">
    <property type="term" value="F:ATP hydrolysis activity"/>
    <property type="evidence" value="ECO:0007669"/>
    <property type="project" value="InterPro"/>
</dbReference>
<name>A0A427T1C4_9PSEU</name>
<feature type="transmembrane region" description="Helical" evidence="9">
    <location>
        <begin position="12"/>
        <end position="29"/>
    </location>
</feature>
<feature type="transmembrane region" description="Helical" evidence="9">
    <location>
        <begin position="201"/>
        <end position="222"/>
    </location>
</feature>
<evidence type="ECO:0000256" key="9">
    <source>
        <dbReference type="SAM" id="Phobius"/>
    </source>
</evidence>
<dbReference type="PROSITE" id="PS50893">
    <property type="entry name" value="ABC_TRANSPORTER_2"/>
    <property type="match status" value="1"/>
</dbReference>
<dbReference type="OrthoDB" id="9805514at2"/>
<dbReference type="InterPro" id="IPR043428">
    <property type="entry name" value="LivM-like"/>
</dbReference>
<dbReference type="AlphaFoldDB" id="A0A427T1C4"/>
<evidence type="ECO:0000313" key="11">
    <source>
        <dbReference type="EMBL" id="RSD11715.1"/>
    </source>
</evidence>
<feature type="transmembrane region" description="Helical" evidence="9">
    <location>
        <begin position="228"/>
        <end position="247"/>
    </location>
</feature>
<organism evidence="11 12">
    <name type="scientific">Amycolatopsis eburnea</name>
    <dbReference type="NCBI Taxonomy" id="2267691"/>
    <lineage>
        <taxon>Bacteria</taxon>
        <taxon>Bacillati</taxon>
        <taxon>Actinomycetota</taxon>
        <taxon>Actinomycetes</taxon>
        <taxon>Pseudonocardiales</taxon>
        <taxon>Pseudonocardiaceae</taxon>
        <taxon>Amycolatopsis</taxon>
    </lineage>
</organism>
<dbReference type="InterPro" id="IPR003593">
    <property type="entry name" value="AAA+_ATPase"/>
</dbReference>
<dbReference type="PANTHER" id="PTHR45772">
    <property type="entry name" value="CONSERVED COMPONENT OF ABC TRANSPORTER FOR NATURAL AMINO ACIDS-RELATED"/>
    <property type="match status" value="1"/>
</dbReference>
<keyword evidence="12" id="KW-1185">Reference proteome</keyword>
<feature type="transmembrane region" description="Helical" evidence="9">
    <location>
        <begin position="278"/>
        <end position="299"/>
    </location>
</feature>
<keyword evidence="8 9" id="KW-0472">Membrane</keyword>
<keyword evidence="2" id="KW-0813">Transport</keyword>
<dbReference type="RefSeq" id="WP_125313940.1">
    <property type="nucleotide sequence ID" value="NZ_RSEC01000059.1"/>
</dbReference>
<dbReference type="InterPro" id="IPR003439">
    <property type="entry name" value="ABC_transporter-like_ATP-bd"/>
</dbReference>
<feature type="domain" description="ABC transporter" evidence="10">
    <location>
        <begin position="329"/>
        <end position="564"/>
    </location>
</feature>
<comment type="caution">
    <text evidence="11">The sequence shown here is derived from an EMBL/GenBank/DDBJ whole genome shotgun (WGS) entry which is preliminary data.</text>
</comment>
<dbReference type="SUPFAM" id="SSF52540">
    <property type="entry name" value="P-loop containing nucleoside triphosphate hydrolases"/>
    <property type="match status" value="1"/>
</dbReference>
<evidence type="ECO:0000256" key="7">
    <source>
        <dbReference type="ARBA" id="ARBA00022989"/>
    </source>
</evidence>
<evidence type="ECO:0000256" key="5">
    <source>
        <dbReference type="ARBA" id="ARBA00022741"/>
    </source>
</evidence>
<dbReference type="Pfam" id="PF02653">
    <property type="entry name" value="BPD_transp_2"/>
    <property type="match status" value="1"/>
</dbReference>
<dbReference type="InterPro" id="IPR027417">
    <property type="entry name" value="P-loop_NTPase"/>
</dbReference>
<reference evidence="11 12" key="1">
    <citation type="submission" date="2018-12" db="EMBL/GenBank/DDBJ databases">
        <title>Amycolatopsis eburnea sp. nov. actinomycete associate with arbuscular mycorrhiza fungal spore.</title>
        <authorList>
            <person name="Lumyong S."/>
            <person name="Chaiya L."/>
        </authorList>
    </citation>
    <scope>NUCLEOTIDE SEQUENCE [LARGE SCALE GENOMIC DNA]</scope>
    <source>
        <strain evidence="11 12">GLM-1</strain>
    </source>
</reference>
<dbReference type="EMBL" id="RSEC01000059">
    <property type="protein sequence ID" value="RSD11715.1"/>
    <property type="molecule type" value="Genomic_DNA"/>
</dbReference>
<accession>A0A427T1C4</accession>
<evidence type="ECO:0000256" key="8">
    <source>
        <dbReference type="ARBA" id="ARBA00023136"/>
    </source>
</evidence>
<evidence type="ECO:0000256" key="6">
    <source>
        <dbReference type="ARBA" id="ARBA00022840"/>
    </source>
</evidence>
<feature type="transmembrane region" description="Helical" evidence="9">
    <location>
        <begin position="60"/>
        <end position="77"/>
    </location>
</feature>
<feature type="transmembrane region" description="Helical" evidence="9">
    <location>
        <begin position="111"/>
        <end position="134"/>
    </location>
</feature>
<dbReference type="GO" id="GO:0005524">
    <property type="term" value="F:ATP binding"/>
    <property type="evidence" value="ECO:0007669"/>
    <property type="project" value="UniProtKB-KW"/>
</dbReference>
<evidence type="ECO:0000256" key="3">
    <source>
        <dbReference type="ARBA" id="ARBA00022475"/>
    </source>
</evidence>
<proteinExistence type="predicted"/>
<dbReference type="SMART" id="SM00382">
    <property type="entry name" value="AAA"/>
    <property type="match status" value="1"/>
</dbReference>
<keyword evidence="4 9" id="KW-0812">Transmembrane</keyword>
<feature type="transmembrane region" description="Helical" evidence="9">
    <location>
        <begin position="154"/>
        <end position="175"/>
    </location>
</feature>
<dbReference type="CDD" id="cd06581">
    <property type="entry name" value="TM_PBP1_LivM_like"/>
    <property type="match status" value="1"/>
</dbReference>
<gene>
    <name evidence="11" type="ORF">EIY87_33645</name>
</gene>
<sequence>MNERFLRRAIQAVVVALYLYGLFGGSYAFQATLTTVSFTAALAVAYSLVLGYLDVFNFSQHAVIGISAYGFAITAAATGSVWWAVLVSAGCSVALLVAVAGLSARLTGFQLGLVTISAGAVFLTALTTFTDLTGGSSGITDFPRWVDFSARETGPALALGVAVLVGTGLVVRLFMSGRTGRLGVAIGDDVFLARVVGTDVVGVRIGVSVVSGLLTAVATVLWVQEQKVVVPTTYGLPLLIQIFLVLMVGGRRSIWGPVAASVVVVGVPGWIGGLDGNVLTIVFALLVILVVVRRPTGLFPEALRDRRRRWPVRRSPVSAAGERPEIVAVAADGVRKSFGSVVALDGVSIAFEPGQITAIIGSNGSGKTTLLNCLNGIWSPEAGRIGLRWSDGAERDIRWGRVHRLARHGLGRSFQVPRLAAGLSVRDNVGLACDGWGRRANPERLEAVLERWALTGWLDRPVAVLPHGVRRWVELARLELGGCRVLLLDEPAAGLTDEEVEFLVEALRRWRADGCAVVLVEHDHDLVERIADRTVVMVGGRIVGVGDLAELRARGDLHDVIGSGTRS</sequence>
<keyword evidence="7 9" id="KW-1133">Transmembrane helix</keyword>
<evidence type="ECO:0000313" key="12">
    <source>
        <dbReference type="Proteomes" id="UP000267081"/>
    </source>
</evidence>
<dbReference type="GO" id="GO:0015658">
    <property type="term" value="F:branched-chain amino acid transmembrane transporter activity"/>
    <property type="evidence" value="ECO:0007669"/>
    <property type="project" value="InterPro"/>
</dbReference>
<dbReference type="Gene3D" id="3.40.50.300">
    <property type="entry name" value="P-loop containing nucleotide triphosphate hydrolases"/>
    <property type="match status" value="1"/>
</dbReference>
<dbReference type="InterPro" id="IPR001851">
    <property type="entry name" value="ABC_transp_permease"/>
</dbReference>
<keyword evidence="6 11" id="KW-0067">ATP-binding</keyword>
<dbReference type="Pfam" id="PF00005">
    <property type="entry name" value="ABC_tran"/>
    <property type="match status" value="1"/>
</dbReference>
<dbReference type="Proteomes" id="UP000267081">
    <property type="component" value="Unassembled WGS sequence"/>
</dbReference>
<evidence type="ECO:0000259" key="10">
    <source>
        <dbReference type="PROSITE" id="PS50893"/>
    </source>
</evidence>
<evidence type="ECO:0000256" key="4">
    <source>
        <dbReference type="ARBA" id="ARBA00022692"/>
    </source>
</evidence>
<evidence type="ECO:0000256" key="2">
    <source>
        <dbReference type="ARBA" id="ARBA00022448"/>
    </source>
</evidence>
<feature type="transmembrane region" description="Helical" evidence="9">
    <location>
        <begin position="83"/>
        <end position="104"/>
    </location>
</feature>